<dbReference type="Proteomes" id="UP001642540">
    <property type="component" value="Unassembled WGS sequence"/>
</dbReference>
<feature type="transmembrane region" description="Helical" evidence="2">
    <location>
        <begin position="97"/>
        <end position="117"/>
    </location>
</feature>
<evidence type="ECO:0000313" key="3">
    <source>
        <dbReference type="EMBL" id="CAL8095595.1"/>
    </source>
</evidence>
<comment type="caution">
    <text evidence="3">The sequence shown here is derived from an EMBL/GenBank/DDBJ whole genome shotgun (WGS) entry which is preliminary data.</text>
</comment>
<reference evidence="3 4" key="1">
    <citation type="submission" date="2024-08" db="EMBL/GenBank/DDBJ databases">
        <authorList>
            <person name="Cucini C."/>
            <person name="Frati F."/>
        </authorList>
    </citation>
    <scope>NUCLEOTIDE SEQUENCE [LARGE SCALE GENOMIC DNA]</scope>
</reference>
<keyword evidence="2" id="KW-1133">Transmembrane helix</keyword>
<dbReference type="PANTHER" id="PTHR12242">
    <property type="entry name" value="OS02G0130600 PROTEIN-RELATED"/>
    <property type="match status" value="1"/>
</dbReference>
<feature type="transmembrane region" description="Helical" evidence="2">
    <location>
        <begin position="137"/>
        <end position="156"/>
    </location>
</feature>
<name>A0ABP1QGS5_9HEXA</name>
<keyword evidence="2" id="KW-0812">Transmembrane</keyword>
<sequence>MRLFRRKFHHVHPESSVGVTNGTYELNASKSSWGAVGDNEARINMENDVVGVQQQCSTATVVLSTGGDSSLRSNDDTSVHNNNNINNSYSPNVLEKLIWILMNITHVLPHIVVVGYWMFVYKYDPDQPSCERFKSHFILHGLTSVLSLIDSFVVAVPVRKTHCLFLSLVLLVYVTFSFIYEVAGGSYRGDNEYIYSFLNWRHKALTATAICIFGILISPIAHYVKCQLDVHIDELLYEEEEEYDEEGAVTTAKSTSTTRASSSSRPTTVIPTPVEGLVASNSTNVTAATNGTRTNSTFVLKPVNGSIFGSEVQSTSLNTGASTERVHYVLNQVGQIWNNVGKLNVTGIVDNALGIRNSQFVRPLVSGILNAVFCNPFTFSNNNCRKRGGEKSEKVL</sequence>
<dbReference type="EMBL" id="CAXLJM020000027">
    <property type="protein sequence ID" value="CAL8095595.1"/>
    <property type="molecule type" value="Genomic_DNA"/>
</dbReference>
<evidence type="ECO:0000256" key="1">
    <source>
        <dbReference type="SAM" id="MobiDB-lite"/>
    </source>
</evidence>
<evidence type="ECO:0000313" key="4">
    <source>
        <dbReference type="Proteomes" id="UP001642540"/>
    </source>
</evidence>
<feature type="transmembrane region" description="Helical" evidence="2">
    <location>
        <begin position="204"/>
        <end position="224"/>
    </location>
</feature>
<proteinExistence type="predicted"/>
<dbReference type="PANTHER" id="PTHR12242:SF1">
    <property type="entry name" value="MYND-TYPE DOMAIN-CONTAINING PROTEIN"/>
    <property type="match status" value="1"/>
</dbReference>
<dbReference type="InterPro" id="IPR049352">
    <property type="entry name" value="Rost"/>
</dbReference>
<accession>A0ABP1QGS5</accession>
<organism evidence="3 4">
    <name type="scientific">Orchesella dallaii</name>
    <dbReference type="NCBI Taxonomy" id="48710"/>
    <lineage>
        <taxon>Eukaryota</taxon>
        <taxon>Metazoa</taxon>
        <taxon>Ecdysozoa</taxon>
        <taxon>Arthropoda</taxon>
        <taxon>Hexapoda</taxon>
        <taxon>Collembola</taxon>
        <taxon>Entomobryomorpha</taxon>
        <taxon>Entomobryoidea</taxon>
        <taxon>Orchesellidae</taxon>
        <taxon>Orchesellinae</taxon>
        <taxon>Orchesella</taxon>
    </lineage>
</organism>
<keyword evidence="4" id="KW-1185">Reference proteome</keyword>
<keyword evidence="2" id="KW-0472">Membrane</keyword>
<feature type="transmembrane region" description="Helical" evidence="2">
    <location>
        <begin position="163"/>
        <end position="184"/>
    </location>
</feature>
<feature type="region of interest" description="Disordered" evidence="1">
    <location>
        <begin position="246"/>
        <end position="271"/>
    </location>
</feature>
<gene>
    <name evidence="3" type="ORF">ODALV1_LOCUS9131</name>
</gene>
<evidence type="ECO:0000256" key="2">
    <source>
        <dbReference type="SAM" id="Phobius"/>
    </source>
</evidence>
<feature type="compositionally biased region" description="Low complexity" evidence="1">
    <location>
        <begin position="250"/>
        <end position="268"/>
    </location>
</feature>
<dbReference type="Pfam" id="PF21534">
    <property type="entry name" value="Rost"/>
    <property type="match status" value="1"/>
</dbReference>
<protein>
    <submittedName>
        <fullName evidence="3">Uncharacterized protein</fullName>
    </submittedName>
</protein>